<comment type="similarity">
    <text evidence="2 7">Belongs to the MscS (TC 1.A.23) family.</text>
</comment>
<feature type="compositionally biased region" description="Polar residues" evidence="8">
    <location>
        <begin position="38"/>
        <end position="57"/>
    </location>
</feature>
<gene>
    <name evidence="11" type="ORF">BVC80_1837g357</name>
</gene>
<dbReference type="GO" id="GO:0050982">
    <property type="term" value="P:detection of mechanical stimulus"/>
    <property type="evidence" value="ECO:0007669"/>
    <property type="project" value="TreeGrafter"/>
</dbReference>
<dbReference type="Gene3D" id="2.30.30.60">
    <property type="match status" value="1"/>
</dbReference>
<accession>A0A200R4C3</accession>
<evidence type="ECO:0000259" key="10">
    <source>
        <dbReference type="Pfam" id="PF00924"/>
    </source>
</evidence>
<organism evidence="11 12">
    <name type="scientific">Macleaya cordata</name>
    <name type="common">Five-seeded plume-poppy</name>
    <name type="synonym">Bocconia cordata</name>
    <dbReference type="NCBI Taxonomy" id="56857"/>
    <lineage>
        <taxon>Eukaryota</taxon>
        <taxon>Viridiplantae</taxon>
        <taxon>Streptophyta</taxon>
        <taxon>Embryophyta</taxon>
        <taxon>Tracheophyta</taxon>
        <taxon>Spermatophyta</taxon>
        <taxon>Magnoliopsida</taxon>
        <taxon>Ranunculales</taxon>
        <taxon>Papaveraceae</taxon>
        <taxon>Papaveroideae</taxon>
        <taxon>Macleaya</taxon>
    </lineage>
</organism>
<evidence type="ECO:0000256" key="1">
    <source>
        <dbReference type="ARBA" id="ARBA00004141"/>
    </source>
</evidence>
<dbReference type="GO" id="GO:0005886">
    <property type="term" value="C:plasma membrane"/>
    <property type="evidence" value="ECO:0007669"/>
    <property type="project" value="UniProtKB-UniRule"/>
</dbReference>
<feature type="transmembrane region" description="Helical" evidence="9">
    <location>
        <begin position="294"/>
        <end position="311"/>
    </location>
</feature>
<dbReference type="InterPro" id="IPR023408">
    <property type="entry name" value="MscS_beta-dom_sf"/>
</dbReference>
<dbReference type="OMA" id="WIFLFEE"/>
<dbReference type="PANTHER" id="PTHR31618">
    <property type="entry name" value="MECHANOSENSITIVE ION CHANNEL PROTEIN 5"/>
    <property type="match status" value="1"/>
</dbReference>
<dbReference type="STRING" id="56857.A0A200R4C3"/>
<sequence>MSTDLNGNSVVEGLKQVNEQLATDAVVLLIQGEDDASNGKNDTSNDPSTISSANFGTKSPEVLAPQKFDESSRISGSSLGSKSPEVLALQKPPTGSNSTHTEPDNLKPKVQISTFSGQPSPEVTTNHSPFPDKPSKNPTETPTLQPPVIRSEFNKPKSRFSEPPIPAGLNSNDEKKSALMQDQGPGEDEDTKKNEESPTLMENWHKKLKFWVLIEWVALVCITGMLISSLTIEKLEHLKISELELWKWCVLVLVIVCGRMFTEWFMNGLVFLFERNFLLKRKVLYFVYGLKKSVQVCIWLGLVLLSWALLFDGRIKLSGNTNKILNHVTRALVSFLVGAGIWLVKTLLLKILAASFHVNTFFDRIKESLYHQYVLKKLSGPPAKTSAQLRVWSVKKGKEREAQDQFYVDRPHELKQDKVSARTMKFLCDVISTTKLSTISQTINEEANDEKGEQKGVEITCEPEAKAAADRIFKNVAKKPDSEYIYEDDLLRFFSKEEVGNLLPLFEGAVEAGKINISMLKNWVVKVYLERKSLGHSLNDSQTAVNQLNKIASALVLVVIVIVWLLLMGIATTQLVIYISSQMLLIVFVFGNTAKVVFEGIIFVFVMHPFDVGDRCVIDGVQMIVEEMNILSTVFLRYDNQKIFFPNAVLATKCIGNMFRSPFMGDSVEFAVNVSTTVESIGALKDRIKMYIESKPEYWNPNHSVVVLEIENVDKMKMALYVTHTMNHQNMGEKTNRRSDLVFELKKIFEELSIKYHLLPQEVLVTYAGSVTTAPVTIG</sequence>
<name>A0A200R4C3_MACCD</name>
<feature type="domain" description="Mechanosensitive ion channel MscS" evidence="10">
    <location>
        <begin position="598"/>
        <end position="658"/>
    </location>
</feature>
<keyword evidence="5 9" id="KW-1133">Transmembrane helix</keyword>
<comment type="subcellular location">
    <subcellularLocation>
        <location evidence="1">Membrane</location>
        <topology evidence="1">Multi-pass membrane protein</topology>
    </subcellularLocation>
</comment>
<dbReference type="EMBL" id="MVGT01000438">
    <property type="protein sequence ID" value="OVA17530.1"/>
    <property type="molecule type" value="Genomic_DNA"/>
</dbReference>
<keyword evidence="4 9" id="KW-0812">Transmembrane</keyword>
<evidence type="ECO:0000313" key="12">
    <source>
        <dbReference type="Proteomes" id="UP000195402"/>
    </source>
</evidence>
<evidence type="ECO:0000313" key="11">
    <source>
        <dbReference type="EMBL" id="OVA17530.1"/>
    </source>
</evidence>
<feature type="transmembrane region" description="Helical" evidence="9">
    <location>
        <begin position="250"/>
        <end position="273"/>
    </location>
</feature>
<dbReference type="InterPro" id="IPR010920">
    <property type="entry name" value="LSM_dom_sf"/>
</dbReference>
<evidence type="ECO:0000256" key="5">
    <source>
        <dbReference type="ARBA" id="ARBA00022989"/>
    </source>
</evidence>
<dbReference type="PANTHER" id="PTHR31618:SF7">
    <property type="entry name" value="MECHANOSENSITIVE ION CHANNEL PROTEIN"/>
    <property type="match status" value="1"/>
</dbReference>
<keyword evidence="12" id="KW-1185">Reference proteome</keyword>
<dbReference type="AlphaFoldDB" id="A0A200R4C3"/>
<proteinExistence type="inferred from homology"/>
<feature type="transmembrane region" description="Helical" evidence="9">
    <location>
        <begin position="331"/>
        <end position="356"/>
    </location>
</feature>
<feature type="compositionally biased region" description="Polar residues" evidence="8">
    <location>
        <begin position="111"/>
        <end position="128"/>
    </location>
</feature>
<evidence type="ECO:0000256" key="3">
    <source>
        <dbReference type="ARBA" id="ARBA00022448"/>
    </source>
</evidence>
<feature type="compositionally biased region" description="Low complexity" evidence="8">
    <location>
        <begin position="73"/>
        <end position="83"/>
    </location>
</feature>
<dbReference type="GO" id="GO:0006820">
    <property type="term" value="P:monoatomic anion transport"/>
    <property type="evidence" value="ECO:0007669"/>
    <property type="project" value="TreeGrafter"/>
</dbReference>
<dbReference type="Proteomes" id="UP000195402">
    <property type="component" value="Unassembled WGS sequence"/>
</dbReference>
<evidence type="ECO:0000256" key="2">
    <source>
        <dbReference type="ARBA" id="ARBA00008017"/>
    </source>
</evidence>
<dbReference type="InterPro" id="IPR006685">
    <property type="entry name" value="MscS_channel_2nd"/>
</dbReference>
<dbReference type="InParanoid" id="A0A200R4C3"/>
<feature type="region of interest" description="Disordered" evidence="8">
    <location>
        <begin position="34"/>
        <end position="198"/>
    </location>
</feature>
<protein>
    <recommendedName>
        <fullName evidence="7">Mechanosensitive ion channel protein</fullName>
    </recommendedName>
</protein>
<dbReference type="GO" id="GO:0008381">
    <property type="term" value="F:mechanosensitive monoatomic ion channel activity"/>
    <property type="evidence" value="ECO:0007669"/>
    <property type="project" value="TreeGrafter"/>
</dbReference>
<evidence type="ECO:0000256" key="8">
    <source>
        <dbReference type="SAM" id="MobiDB-lite"/>
    </source>
</evidence>
<evidence type="ECO:0000256" key="7">
    <source>
        <dbReference type="PIRNR" id="PIRNR017209"/>
    </source>
</evidence>
<keyword evidence="3" id="KW-0813">Transport</keyword>
<dbReference type="Pfam" id="PF00924">
    <property type="entry name" value="MS_channel_2nd"/>
    <property type="match status" value="1"/>
</dbReference>
<dbReference type="InterPro" id="IPR016688">
    <property type="entry name" value="MscS-like_plants/fungi"/>
</dbReference>
<feature type="transmembrane region" description="Helical" evidence="9">
    <location>
        <begin position="583"/>
        <end position="606"/>
    </location>
</feature>
<dbReference type="FunFam" id="2.30.30.60:FF:000003">
    <property type="entry name" value="Predicted mechanosensitive ion channel"/>
    <property type="match status" value="1"/>
</dbReference>
<keyword evidence="6 7" id="KW-0472">Membrane</keyword>
<dbReference type="SUPFAM" id="SSF50182">
    <property type="entry name" value="Sm-like ribonucleoproteins"/>
    <property type="match status" value="1"/>
</dbReference>
<reference evidence="11 12" key="1">
    <citation type="journal article" date="2017" name="Mol. Plant">
        <title>The Genome of Medicinal Plant Macleaya cordata Provides New Insights into Benzylisoquinoline Alkaloids Metabolism.</title>
        <authorList>
            <person name="Liu X."/>
            <person name="Liu Y."/>
            <person name="Huang P."/>
            <person name="Ma Y."/>
            <person name="Qing Z."/>
            <person name="Tang Q."/>
            <person name="Cao H."/>
            <person name="Cheng P."/>
            <person name="Zheng Y."/>
            <person name="Yuan Z."/>
            <person name="Zhou Y."/>
            <person name="Liu J."/>
            <person name="Tang Z."/>
            <person name="Zhuo Y."/>
            <person name="Zhang Y."/>
            <person name="Yu L."/>
            <person name="Huang J."/>
            <person name="Yang P."/>
            <person name="Peng Q."/>
            <person name="Zhang J."/>
            <person name="Jiang W."/>
            <person name="Zhang Z."/>
            <person name="Lin K."/>
            <person name="Ro D.K."/>
            <person name="Chen X."/>
            <person name="Xiong X."/>
            <person name="Shang Y."/>
            <person name="Huang S."/>
            <person name="Zeng J."/>
        </authorList>
    </citation>
    <scope>NUCLEOTIDE SEQUENCE [LARGE SCALE GENOMIC DNA]</scope>
    <source>
        <strain evidence="12">cv. BLH2017</strain>
        <tissue evidence="11">Root</tissue>
    </source>
</reference>
<feature type="transmembrane region" description="Helical" evidence="9">
    <location>
        <begin position="554"/>
        <end position="577"/>
    </location>
</feature>
<evidence type="ECO:0000256" key="6">
    <source>
        <dbReference type="ARBA" id="ARBA00023136"/>
    </source>
</evidence>
<comment type="caution">
    <text evidence="11">The sequence shown here is derived from an EMBL/GenBank/DDBJ whole genome shotgun (WGS) entry which is preliminary data.</text>
</comment>
<evidence type="ECO:0000256" key="4">
    <source>
        <dbReference type="ARBA" id="ARBA00022692"/>
    </source>
</evidence>
<evidence type="ECO:0000256" key="9">
    <source>
        <dbReference type="SAM" id="Phobius"/>
    </source>
</evidence>
<dbReference type="FunCoup" id="A0A200R4C3">
    <property type="interactions" value="689"/>
</dbReference>
<feature type="transmembrane region" description="Helical" evidence="9">
    <location>
        <begin position="210"/>
        <end position="230"/>
    </location>
</feature>
<dbReference type="OrthoDB" id="544685at2759"/>
<dbReference type="PIRSF" id="PIRSF017209">
    <property type="entry name" value="Memb_At2g17000_prd"/>
    <property type="match status" value="1"/>
</dbReference>